<evidence type="ECO:0000256" key="4">
    <source>
        <dbReference type="HAMAP-Rule" id="MF_01201"/>
    </source>
</evidence>
<comment type="caution">
    <text evidence="6">The sequence shown here is derived from an EMBL/GenBank/DDBJ whole genome shotgun (WGS) entry which is preliminary data.</text>
</comment>
<evidence type="ECO:0000313" key="7">
    <source>
        <dbReference type="Proteomes" id="UP000789833"/>
    </source>
</evidence>
<dbReference type="EC" id="5.1.1.1" evidence="4"/>
<feature type="active site" description="Proton acceptor; specific for L-alanine" evidence="4">
    <location>
        <position position="290"/>
    </location>
</feature>
<feature type="binding site" evidence="4">
    <location>
        <position position="337"/>
    </location>
    <ligand>
        <name>substrate</name>
    </ligand>
</feature>
<dbReference type="EMBL" id="CAKJTJ010000045">
    <property type="protein sequence ID" value="CAG9623373.1"/>
    <property type="molecule type" value="Genomic_DNA"/>
</dbReference>
<feature type="modified residue" description="N6-(pyridoxal phosphate)lysine" evidence="4">
    <location>
        <position position="62"/>
    </location>
</feature>
<dbReference type="Pfam" id="PF00842">
    <property type="entry name" value="Ala_racemase_C"/>
    <property type="match status" value="1"/>
</dbReference>
<gene>
    <name evidence="6" type="primary">alr</name>
    <name evidence="6" type="ORF">BACCIP111883_04174</name>
</gene>
<protein>
    <recommendedName>
        <fullName evidence="4">Alanine racemase</fullName>
        <ecNumber evidence="4">5.1.1.1</ecNumber>
    </recommendedName>
</protein>
<comment type="pathway">
    <text evidence="4">Amino-acid biosynthesis; D-alanine biosynthesis; D-alanine from L-alanine: step 1/1.</text>
</comment>
<dbReference type="SMART" id="SM01005">
    <property type="entry name" value="Ala_racemase_C"/>
    <property type="match status" value="1"/>
</dbReference>
<keyword evidence="7" id="KW-1185">Reference proteome</keyword>
<name>A0ABN8AJL4_9BACI</name>
<dbReference type="PRINTS" id="PR00992">
    <property type="entry name" value="ALARACEMASE"/>
</dbReference>
<dbReference type="PROSITE" id="PS00395">
    <property type="entry name" value="ALANINE_RACEMASE"/>
    <property type="match status" value="1"/>
</dbReference>
<comment type="cofactor">
    <cofactor evidence="1 4">
        <name>pyridoxal 5'-phosphate</name>
        <dbReference type="ChEBI" id="CHEBI:597326"/>
    </cofactor>
</comment>
<dbReference type="PANTHER" id="PTHR30511">
    <property type="entry name" value="ALANINE RACEMASE"/>
    <property type="match status" value="1"/>
</dbReference>
<feature type="domain" description="Alanine racemase C-terminal" evidence="5">
    <location>
        <begin position="269"/>
        <end position="394"/>
    </location>
</feature>
<comment type="function">
    <text evidence="4">Catalyzes the interconversion of L-alanine and D-alanine. May also act on other amino acids.</text>
</comment>
<evidence type="ECO:0000256" key="3">
    <source>
        <dbReference type="ARBA" id="ARBA00023235"/>
    </source>
</evidence>
<dbReference type="PANTHER" id="PTHR30511:SF0">
    <property type="entry name" value="ALANINE RACEMASE, CATABOLIC-RELATED"/>
    <property type="match status" value="1"/>
</dbReference>
<dbReference type="GO" id="GO:0008784">
    <property type="term" value="F:alanine racemase activity"/>
    <property type="evidence" value="ECO:0007669"/>
    <property type="project" value="UniProtKB-EC"/>
</dbReference>
<keyword evidence="6" id="KW-0808">Transferase</keyword>
<organism evidence="6 7">
    <name type="scientific">Sutcliffiella rhizosphaerae</name>
    <dbReference type="NCBI Taxonomy" id="2880967"/>
    <lineage>
        <taxon>Bacteria</taxon>
        <taxon>Bacillati</taxon>
        <taxon>Bacillota</taxon>
        <taxon>Bacilli</taxon>
        <taxon>Bacillales</taxon>
        <taxon>Bacillaceae</taxon>
        <taxon>Sutcliffiella</taxon>
    </lineage>
</organism>
<dbReference type="Pfam" id="PF01168">
    <property type="entry name" value="Ala_racemase_N"/>
    <property type="match status" value="1"/>
</dbReference>
<keyword evidence="3 4" id="KW-0413">Isomerase</keyword>
<evidence type="ECO:0000259" key="5">
    <source>
        <dbReference type="SMART" id="SM01005"/>
    </source>
</evidence>
<dbReference type="Proteomes" id="UP000789833">
    <property type="component" value="Unassembled WGS sequence"/>
</dbReference>
<proteinExistence type="inferred from homology"/>
<dbReference type="CDD" id="cd00430">
    <property type="entry name" value="PLPDE_III_AR"/>
    <property type="match status" value="1"/>
</dbReference>
<accession>A0ABN8AJL4</accession>
<dbReference type="NCBIfam" id="TIGR00492">
    <property type="entry name" value="alr"/>
    <property type="match status" value="1"/>
</dbReference>
<comment type="catalytic activity">
    <reaction evidence="4">
        <text>L-alanine = D-alanine</text>
        <dbReference type="Rhea" id="RHEA:20249"/>
        <dbReference type="ChEBI" id="CHEBI:57416"/>
        <dbReference type="ChEBI" id="CHEBI:57972"/>
        <dbReference type="EC" id="5.1.1.1"/>
    </reaction>
</comment>
<reference evidence="6 7" key="1">
    <citation type="submission" date="2021-10" db="EMBL/GenBank/DDBJ databases">
        <authorList>
            <person name="Criscuolo A."/>
        </authorList>
    </citation>
    <scope>NUCLEOTIDE SEQUENCE [LARGE SCALE GENOMIC DNA]</scope>
    <source>
        <strain evidence="7">CIP 111883</strain>
    </source>
</reference>
<dbReference type="InterPro" id="IPR029066">
    <property type="entry name" value="PLP-binding_barrel"/>
</dbReference>
<sequence>MTFPPNFDMIEHKKEELKEVLYKMSSFHRDTWVEVNLDNIYENVQAIQKHVTEDVTVIAVVKANAYGHGDAQVANIALEAGATYLAVSFLDEAMSLRMQGIDAPILVLGASRVSDLPLAAKENITLTVFQKDWMEEAINVYSGKEKVKLHLKLDTGMGRIGARTKEEISAILNLIEKATNMELEGLYTHFATADELESDYVELQFEKFAELITFITATYQIPMVHCGNSAATLRFPQRIFNAVRVGIAMYGLTPSPEMVPVLPFPLKEAFSLHTKLVHVKKLSGGESVSYGATYKTEQEEWVGTVPVGYADGWIRKLQGMNVIVDGKLAPIIGRICMDQFMIKLPYQLPIGTKVTLIGTQEDKLISSDDIAAKLETINYEIPCMISYRVPRMFLRNGSIMEVRNYLQDKPVVE</sequence>
<comment type="similarity">
    <text evidence="4">Belongs to the alanine racemase family.</text>
</comment>
<evidence type="ECO:0000256" key="1">
    <source>
        <dbReference type="ARBA" id="ARBA00001933"/>
    </source>
</evidence>
<dbReference type="InterPro" id="IPR011079">
    <property type="entry name" value="Ala_racemase_C"/>
</dbReference>
<dbReference type="Gene3D" id="3.20.20.10">
    <property type="entry name" value="Alanine racemase"/>
    <property type="match status" value="1"/>
</dbReference>
<dbReference type="InterPro" id="IPR009006">
    <property type="entry name" value="Ala_racemase/Decarboxylase_C"/>
</dbReference>
<feature type="active site" description="Proton acceptor; specific for D-alanine" evidence="4">
    <location>
        <position position="62"/>
    </location>
</feature>
<evidence type="ECO:0000313" key="6">
    <source>
        <dbReference type="EMBL" id="CAG9623373.1"/>
    </source>
</evidence>
<evidence type="ECO:0000256" key="2">
    <source>
        <dbReference type="ARBA" id="ARBA00022898"/>
    </source>
</evidence>
<dbReference type="GO" id="GO:0016740">
    <property type="term" value="F:transferase activity"/>
    <property type="evidence" value="ECO:0007669"/>
    <property type="project" value="UniProtKB-KW"/>
</dbReference>
<feature type="binding site" evidence="4">
    <location>
        <position position="159"/>
    </location>
    <ligand>
        <name>substrate</name>
    </ligand>
</feature>
<dbReference type="SUPFAM" id="SSF50621">
    <property type="entry name" value="Alanine racemase C-terminal domain-like"/>
    <property type="match status" value="1"/>
</dbReference>
<keyword evidence="2 4" id="KW-0663">Pyridoxal phosphate</keyword>
<dbReference type="HAMAP" id="MF_01201">
    <property type="entry name" value="Ala_racemase"/>
    <property type="match status" value="1"/>
</dbReference>
<dbReference type="SUPFAM" id="SSF51419">
    <property type="entry name" value="PLP-binding barrel"/>
    <property type="match status" value="1"/>
</dbReference>
<dbReference type="InterPro" id="IPR020622">
    <property type="entry name" value="Ala_racemase_pyridoxalP-BS"/>
</dbReference>
<dbReference type="Gene3D" id="2.40.37.10">
    <property type="entry name" value="Lyase, Ornithine Decarboxylase, Chain A, domain 1"/>
    <property type="match status" value="1"/>
</dbReference>
<dbReference type="InterPro" id="IPR000821">
    <property type="entry name" value="Ala_racemase"/>
</dbReference>
<dbReference type="InterPro" id="IPR001608">
    <property type="entry name" value="Ala_racemase_N"/>
</dbReference>